<dbReference type="PANTHER" id="PTHR36154">
    <property type="entry name" value="DNA-BINDING TRANSCRIPTIONAL ACTIVATOR ALPA"/>
    <property type="match status" value="1"/>
</dbReference>
<organism evidence="2 3">
    <name type="scientific">Sphingomonas hylomeconis</name>
    <dbReference type="NCBI Taxonomy" id="1395958"/>
    <lineage>
        <taxon>Bacteria</taxon>
        <taxon>Pseudomonadati</taxon>
        <taxon>Pseudomonadota</taxon>
        <taxon>Alphaproteobacteria</taxon>
        <taxon>Sphingomonadales</taxon>
        <taxon>Sphingomonadaceae</taxon>
        <taxon>Sphingomonas</taxon>
    </lineage>
</organism>
<comment type="caution">
    <text evidence="2">The sequence shown here is derived from an EMBL/GenBank/DDBJ whole genome shotgun (WGS) entry which is preliminary data.</text>
</comment>
<dbReference type="Proteomes" id="UP001595713">
    <property type="component" value="Unassembled WGS sequence"/>
</dbReference>
<feature type="region of interest" description="Disordered" evidence="1">
    <location>
        <begin position="1"/>
        <end position="26"/>
    </location>
</feature>
<dbReference type="PANTHER" id="PTHR36154:SF1">
    <property type="entry name" value="DNA-BINDING TRANSCRIPTIONAL ACTIVATOR ALPA"/>
    <property type="match status" value="1"/>
</dbReference>
<dbReference type="EMBL" id="JBHRXP010000002">
    <property type="protein sequence ID" value="MFC3579501.1"/>
    <property type="molecule type" value="Genomic_DNA"/>
</dbReference>
<reference evidence="3" key="1">
    <citation type="journal article" date="2019" name="Int. J. Syst. Evol. Microbiol.">
        <title>The Global Catalogue of Microorganisms (GCM) 10K type strain sequencing project: providing services to taxonomists for standard genome sequencing and annotation.</title>
        <authorList>
            <consortium name="The Broad Institute Genomics Platform"/>
            <consortium name="The Broad Institute Genome Sequencing Center for Infectious Disease"/>
            <person name="Wu L."/>
            <person name="Ma J."/>
        </authorList>
    </citation>
    <scope>NUCLEOTIDE SEQUENCE [LARGE SCALE GENOMIC DNA]</scope>
    <source>
        <strain evidence="3">KCTC 42739</strain>
    </source>
</reference>
<dbReference type="Pfam" id="PF05930">
    <property type="entry name" value="Phage_AlpA"/>
    <property type="match status" value="1"/>
</dbReference>
<evidence type="ECO:0000256" key="1">
    <source>
        <dbReference type="SAM" id="MobiDB-lite"/>
    </source>
</evidence>
<dbReference type="InterPro" id="IPR052931">
    <property type="entry name" value="Prophage_regulatory_activator"/>
</dbReference>
<protein>
    <submittedName>
        <fullName evidence="2">Helix-turn-helix transcriptional regulator</fullName>
    </submittedName>
</protein>
<keyword evidence="3" id="KW-1185">Reference proteome</keyword>
<evidence type="ECO:0000313" key="3">
    <source>
        <dbReference type="Proteomes" id="UP001595713"/>
    </source>
</evidence>
<evidence type="ECO:0000313" key="2">
    <source>
        <dbReference type="EMBL" id="MFC3579501.1"/>
    </source>
</evidence>
<gene>
    <name evidence="2" type="ORF">ACFONA_04925</name>
</gene>
<dbReference type="Gene3D" id="1.10.238.160">
    <property type="match status" value="1"/>
</dbReference>
<dbReference type="RefSeq" id="WP_380816067.1">
    <property type="nucleotide sequence ID" value="NZ_JBHRXP010000002.1"/>
</dbReference>
<name>A0ABV7ST51_9SPHN</name>
<sequence>MMPHQVAPLPSVGKHKTLSTAKRAGRATDAGSFLRIDDVIASTGLSRATIYRLLAAGDFPAKIALTIRCVGWWEADVTAWLESRLGRPSSEPGEGQAA</sequence>
<dbReference type="InterPro" id="IPR010260">
    <property type="entry name" value="AlpA"/>
</dbReference>
<proteinExistence type="predicted"/>
<accession>A0ABV7ST51</accession>